<dbReference type="EnsemblPlants" id="AVESA.00010b.r2.4AG0649420.1">
    <property type="protein sequence ID" value="AVESA.00010b.r2.4AG0649420.1.CDS.1"/>
    <property type="gene ID" value="AVESA.00010b.r2.4AG0649420"/>
</dbReference>
<name>A0ACD5WMT9_AVESA</name>
<sequence>MGNGFSPCVTMLDTAPEVARLVYWGGRTRELPVDDLDDEDSVGRCGVSTTARDVTAELLPAGGHVVCPADSFYVGLPIPVTEPEERLLPGRTYFVLPVARLPASDGKAPVFTAATLASLSAGKKKRVSLAGPGACPFEYVKRGQDGAAPLIRVLPEFIEKVISCDGGNGGAVIAGRRRKSSTCDGASVASATDHLCSTPELKRHYAQLVGARSRPWSPRLETISERSKWRVFPSSARLLFLSITD</sequence>
<dbReference type="Proteomes" id="UP001732700">
    <property type="component" value="Chromosome 4A"/>
</dbReference>
<evidence type="ECO:0000313" key="2">
    <source>
        <dbReference type="Proteomes" id="UP001732700"/>
    </source>
</evidence>
<organism evidence="1 2">
    <name type="scientific">Avena sativa</name>
    <name type="common">Oat</name>
    <dbReference type="NCBI Taxonomy" id="4498"/>
    <lineage>
        <taxon>Eukaryota</taxon>
        <taxon>Viridiplantae</taxon>
        <taxon>Streptophyta</taxon>
        <taxon>Embryophyta</taxon>
        <taxon>Tracheophyta</taxon>
        <taxon>Spermatophyta</taxon>
        <taxon>Magnoliopsida</taxon>
        <taxon>Liliopsida</taxon>
        <taxon>Poales</taxon>
        <taxon>Poaceae</taxon>
        <taxon>BOP clade</taxon>
        <taxon>Pooideae</taxon>
        <taxon>Poodae</taxon>
        <taxon>Poeae</taxon>
        <taxon>Poeae Chloroplast Group 1 (Aveneae type)</taxon>
        <taxon>Aveninae</taxon>
        <taxon>Avena</taxon>
    </lineage>
</organism>
<reference evidence="1" key="1">
    <citation type="submission" date="2021-05" db="EMBL/GenBank/DDBJ databases">
        <authorList>
            <person name="Scholz U."/>
            <person name="Mascher M."/>
            <person name="Fiebig A."/>
        </authorList>
    </citation>
    <scope>NUCLEOTIDE SEQUENCE [LARGE SCALE GENOMIC DNA]</scope>
</reference>
<protein>
    <submittedName>
        <fullName evidence="1">Uncharacterized protein</fullName>
    </submittedName>
</protein>
<evidence type="ECO:0000313" key="1">
    <source>
        <dbReference type="EnsemblPlants" id="AVESA.00010b.r2.4AG0649420.1.CDS.1"/>
    </source>
</evidence>
<keyword evidence="2" id="KW-1185">Reference proteome</keyword>
<reference evidence="1" key="2">
    <citation type="submission" date="2025-09" db="UniProtKB">
        <authorList>
            <consortium name="EnsemblPlants"/>
        </authorList>
    </citation>
    <scope>IDENTIFICATION</scope>
</reference>
<accession>A0ACD5WMT9</accession>
<proteinExistence type="predicted"/>